<accession>A0A1A7Y3P9</accession>
<dbReference type="InterPro" id="IPR000569">
    <property type="entry name" value="HECT_dom"/>
</dbReference>
<gene>
    <name evidence="5" type="primary">SI:CH73-30L9.1</name>
</gene>
<sequence length="718" mass="79828">MKRDKVDRAVLRIMTDEQMSKYITSYGDRVAVLSFCEQTQCHSTNKETLLERLRSKIGARKMKSKTRGSVSGTPDEPQSTMARPKNMAAEKTSRRVEIGWLHFGSNGYSQVRTNSGGGTRHATFAKTTTVAQIMELGKELFFPDGHSTKGPAEDFTFGICDLKKNKIPLDITVGQMYEQTKLKLLRFYICTKEGASTDHSSEEKGLLEDEEDGCHSDDSITDLQDLSNSSDSDGGTQMQTRSKKRRAILQTETAQSPGPSHPFQSTPTDITNGNIGQRQNRSDLSLPEPLFEEADTLVWDSDDGVVVVNVNHVEGDDDVIQIAEVSGSPTQVVQLTFLSGDGLTGLDEQLSVHEEAVQTAQLDSELNLPSYSSSQISSTSSSNAGNPQTMRRASICRIKVVDDLLAVFTDSSIINVTLKMDFLNEKAVDNAGVSREVYTAFWEQFLEQCEGEIERVPRLRPAFSEAEWQAVGRIWVKGFLDHGVMPVKLSLAFILACISGIDNVDSDTLMSSFLNYLPPIERSAVEKALQGTLEESDQEDLLDLFTRMGSHSLPPQNGMKSAIEMMAHKAILQEPKYIVDCFSTPMSHVKLKLPDKDSVFNLYELKKPTGKRVMQLLETTKVVLSQREQATFNHLQRYVKNADQAKAEKILRFCTGSSVICVEKIMVSFNAETGLNRRPVAHTCGATLDVPCTYSSYPEFRTEFDNILSSNYLEMDII</sequence>
<feature type="compositionally biased region" description="Basic residues" evidence="3">
    <location>
        <begin position="57"/>
        <end position="66"/>
    </location>
</feature>
<reference evidence="5" key="1">
    <citation type="submission" date="2016-05" db="EMBL/GenBank/DDBJ databases">
        <authorList>
            <person name="Lavstsen T."/>
            <person name="Jespersen J.S."/>
        </authorList>
    </citation>
    <scope>NUCLEOTIDE SEQUENCE</scope>
    <source>
        <tissue evidence="5">Brain</tissue>
    </source>
</reference>
<proteinExistence type="predicted"/>
<evidence type="ECO:0000256" key="1">
    <source>
        <dbReference type="ARBA" id="ARBA00022679"/>
    </source>
</evidence>
<evidence type="ECO:0000313" key="5">
    <source>
        <dbReference type="EMBL" id="SBP25072.1"/>
    </source>
</evidence>
<feature type="region of interest" description="Disordered" evidence="3">
    <location>
        <begin position="197"/>
        <end position="284"/>
    </location>
</feature>
<feature type="compositionally biased region" description="Basic and acidic residues" evidence="3">
    <location>
        <begin position="197"/>
        <end position="218"/>
    </location>
</feature>
<name>A0A1A7Y3P9_9TELE</name>
<dbReference type="GO" id="GO:0004842">
    <property type="term" value="F:ubiquitin-protein transferase activity"/>
    <property type="evidence" value="ECO:0007669"/>
    <property type="project" value="InterPro"/>
</dbReference>
<feature type="compositionally biased region" description="Low complexity" evidence="3">
    <location>
        <begin position="222"/>
        <end position="233"/>
    </location>
</feature>
<feature type="domain" description="HECT" evidence="4">
    <location>
        <begin position="613"/>
        <end position="702"/>
    </location>
</feature>
<dbReference type="EMBL" id="HADX01002840">
    <property type="protein sequence ID" value="SBP25072.1"/>
    <property type="molecule type" value="Transcribed_RNA"/>
</dbReference>
<evidence type="ECO:0000256" key="2">
    <source>
        <dbReference type="ARBA" id="ARBA00022786"/>
    </source>
</evidence>
<reference evidence="5" key="2">
    <citation type="submission" date="2016-06" db="EMBL/GenBank/DDBJ databases">
        <title>The genome of a short-lived fish provides insights into sex chromosome evolution and the genetic control of aging.</title>
        <authorList>
            <person name="Reichwald K."/>
            <person name="Felder M."/>
            <person name="Petzold A."/>
            <person name="Koch P."/>
            <person name="Groth M."/>
            <person name="Platzer M."/>
        </authorList>
    </citation>
    <scope>NUCLEOTIDE SEQUENCE</scope>
    <source>
        <tissue evidence="5">Brain</tissue>
    </source>
</reference>
<dbReference type="Gene3D" id="3.90.1750.10">
    <property type="entry name" value="Hect, E3 ligase catalytic domains"/>
    <property type="match status" value="1"/>
</dbReference>
<evidence type="ECO:0000256" key="3">
    <source>
        <dbReference type="SAM" id="MobiDB-lite"/>
    </source>
</evidence>
<keyword evidence="2" id="KW-0833">Ubl conjugation pathway</keyword>
<evidence type="ECO:0000259" key="4">
    <source>
        <dbReference type="Pfam" id="PF00632"/>
    </source>
</evidence>
<dbReference type="AlphaFoldDB" id="A0A1A7Y3P9"/>
<feature type="compositionally biased region" description="Polar residues" evidence="3">
    <location>
        <begin position="67"/>
        <end position="81"/>
    </location>
</feature>
<dbReference type="InterPro" id="IPR035983">
    <property type="entry name" value="Hect_E3_ubiquitin_ligase"/>
</dbReference>
<dbReference type="Pfam" id="PF00632">
    <property type="entry name" value="HECT"/>
    <property type="match status" value="1"/>
</dbReference>
<dbReference type="Gene3D" id="3.30.2410.10">
    <property type="entry name" value="Hect, E3 ligase catalytic domain"/>
    <property type="match status" value="1"/>
</dbReference>
<dbReference type="SUPFAM" id="SSF56204">
    <property type="entry name" value="Hect, E3 ligase catalytic domain"/>
    <property type="match status" value="1"/>
</dbReference>
<organism evidence="5">
    <name type="scientific">Iconisemion striatum</name>
    <dbReference type="NCBI Taxonomy" id="60296"/>
    <lineage>
        <taxon>Eukaryota</taxon>
        <taxon>Metazoa</taxon>
        <taxon>Chordata</taxon>
        <taxon>Craniata</taxon>
        <taxon>Vertebrata</taxon>
        <taxon>Euteleostomi</taxon>
        <taxon>Actinopterygii</taxon>
        <taxon>Neopterygii</taxon>
        <taxon>Teleostei</taxon>
        <taxon>Neoteleostei</taxon>
        <taxon>Acanthomorphata</taxon>
        <taxon>Ovalentaria</taxon>
        <taxon>Atherinomorphae</taxon>
        <taxon>Cyprinodontiformes</taxon>
        <taxon>Nothobranchiidae</taxon>
        <taxon>Iconisemion</taxon>
    </lineage>
</organism>
<keyword evidence="1" id="KW-0808">Transferase</keyword>
<feature type="compositionally biased region" description="Polar residues" evidence="3">
    <location>
        <begin position="250"/>
        <end position="283"/>
    </location>
</feature>
<protein>
    <submittedName>
        <fullName evidence="5">Si:ch73-30l9.1</fullName>
    </submittedName>
</protein>
<feature type="region of interest" description="Disordered" evidence="3">
    <location>
        <begin position="57"/>
        <end position="89"/>
    </location>
</feature>